<protein>
    <submittedName>
        <fullName evidence="4">Trimethylamine methyltransferase family protein</fullName>
    </submittedName>
</protein>
<dbReference type="AlphaFoldDB" id="A0A975BK91"/>
<evidence type="ECO:0000256" key="2">
    <source>
        <dbReference type="ARBA" id="ARBA00022603"/>
    </source>
</evidence>
<evidence type="ECO:0000256" key="3">
    <source>
        <dbReference type="ARBA" id="ARBA00022679"/>
    </source>
</evidence>
<gene>
    <name evidence="4" type="ORF">dnm_030020</name>
</gene>
<evidence type="ECO:0000313" key="4">
    <source>
        <dbReference type="EMBL" id="QTA86975.1"/>
    </source>
</evidence>
<dbReference type="GO" id="GO:0032259">
    <property type="term" value="P:methylation"/>
    <property type="evidence" value="ECO:0007669"/>
    <property type="project" value="UniProtKB-KW"/>
</dbReference>
<comment type="similarity">
    <text evidence="1">Belongs to the trimethylamine methyltransferase family.</text>
</comment>
<keyword evidence="2 4" id="KW-0489">Methyltransferase</keyword>
<dbReference type="InterPro" id="IPR038601">
    <property type="entry name" value="MttB-like_sf"/>
</dbReference>
<keyword evidence="3" id="KW-0808">Transferase</keyword>
<evidence type="ECO:0000256" key="1">
    <source>
        <dbReference type="ARBA" id="ARBA00007137"/>
    </source>
</evidence>
<dbReference type="InterPro" id="IPR010426">
    <property type="entry name" value="MTTB_MeTrfase"/>
</dbReference>
<dbReference type="GO" id="GO:0008168">
    <property type="term" value="F:methyltransferase activity"/>
    <property type="evidence" value="ECO:0007669"/>
    <property type="project" value="UniProtKB-KW"/>
</dbReference>
<dbReference type="KEGG" id="dmm:dnm_030020"/>
<reference evidence="4" key="1">
    <citation type="journal article" date="2021" name="Microb. Physiol.">
        <title>Proteogenomic Insights into the Physiology of Marine, Sulfate-Reducing, Filamentous Desulfonema limicola and Desulfonema magnum.</title>
        <authorList>
            <person name="Schnaars V."/>
            <person name="Wohlbrand L."/>
            <person name="Scheve S."/>
            <person name="Hinrichs C."/>
            <person name="Reinhardt R."/>
            <person name="Rabus R."/>
        </authorList>
    </citation>
    <scope>NUCLEOTIDE SEQUENCE</scope>
    <source>
        <strain evidence="4">4be13</strain>
    </source>
</reference>
<proteinExistence type="inferred from homology"/>
<dbReference type="Gene3D" id="3.20.20.480">
    <property type="entry name" value="Trimethylamine methyltransferase-like"/>
    <property type="match status" value="1"/>
</dbReference>
<evidence type="ECO:0000313" key="5">
    <source>
        <dbReference type="Proteomes" id="UP000663722"/>
    </source>
</evidence>
<dbReference type="EMBL" id="CP061800">
    <property type="protein sequence ID" value="QTA86975.1"/>
    <property type="molecule type" value="Genomic_DNA"/>
</dbReference>
<dbReference type="GO" id="GO:0015948">
    <property type="term" value="P:methanogenesis"/>
    <property type="evidence" value="ECO:0007669"/>
    <property type="project" value="InterPro"/>
</dbReference>
<dbReference type="RefSeq" id="WP_246556272.1">
    <property type="nucleotide sequence ID" value="NZ_CP061800.1"/>
</dbReference>
<keyword evidence="5" id="KW-1185">Reference proteome</keyword>
<name>A0A975BK91_9BACT</name>
<organism evidence="4 5">
    <name type="scientific">Desulfonema magnum</name>
    <dbReference type="NCBI Taxonomy" id="45655"/>
    <lineage>
        <taxon>Bacteria</taxon>
        <taxon>Pseudomonadati</taxon>
        <taxon>Thermodesulfobacteriota</taxon>
        <taxon>Desulfobacteria</taxon>
        <taxon>Desulfobacterales</taxon>
        <taxon>Desulfococcaceae</taxon>
        <taxon>Desulfonema</taxon>
    </lineage>
</organism>
<accession>A0A975BK91</accession>
<sequence>MKNKEQIERSKHLLGEDTVNMLFQVHEDAIWVLEDLGVGCKNPEILKLFERFEDEGEAIVFDDRIYITSDLVERCLRTVPGTGDFFVPRNSFFIGDGASYIYDDMAGKGGLSPSAGHAIRIAKLAQMNQAVAGMGKGVRLRDDLLQMSLMAEHCSKPLCLTINSDATLEKAKGIYAKKKNIMAVFPLTHSSLEVNEELSDYFVKVVKAGLPVFISAMPLAGVTAPYCYNGVLAMAHAEVLFGICTAQLIRPGITCIHAGNPTISDPRTEFRPDYGLVSHDIANILMAHLNLMLDIPSCQSAGTTYEEHPTEQAIADVRTGLALCLKYGVHMIRHSFGCLRDFNDFSFAKLEAAMRISGEVNPDQAPEIEMPVYDQRGMESVRRTGLRAYNDDSLTKANLGKIFVN</sequence>
<dbReference type="Proteomes" id="UP000663722">
    <property type="component" value="Chromosome"/>
</dbReference>
<dbReference type="Pfam" id="PF06253">
    <property type="entry name" value="MTTB"/>
    <property type="match status" value="1"/>
</dbReference>